<evidence type="ECO:0000313" key="3">
    <source>
        <dbReference type="EMBL" id="ADY14157.1"/>
    </source>
</evidence>
<proteinExistence type="predicted"/>
<dbReference type="EMBL" id="CP002541">
    <property type="protein sequence ID" value="ADY14157.1"/>
    <property type="molecule type" value="Genomic_DNA"/>
</dbReference>
<protein>
    <recommendedName>
        <fullName evidence="2">Lin1244/Lin1753-like N-terminal domain-containing protein</fullName>
    </recommendedName>
</protein>
<feature type="compositionally biased region" description="Polar residues" evidence="1">
    <location>
        <begin position="232"/>
        <end position="241"/>
    </location>
</feature>
<dbReference type="KEGG" id="sbu:SpiBuddy_2340"/>
<dbReference type="eggNOG" id="ENOG5033EJU">
    <property type="taxonomic scope" value="Bacteria"/>
</dbReference>
<dbReference type="HOGENOM" id="CLU_1106561_0_0_12"/>
<evidence type="ECO:0000259" key="2">
    <source>
        <dbReference type="Pfam" id="PF14297"/>
    </source>
</evidence>
<dbReference type="RefSeq" id="WP_013608006.1">
    <property type="nucleotide sequence ID" value="NC_015152.1"/>
</dbReference>
<feature type="region of interest" description="Disordered" evidence="1">
    <location>
        <begin position="232"/>
        <end position="251"/>
    </location>
</feature>
<name>F0RSQ3_SPHGB</name>
<reference evidence="4" key="1">
    <citation type="submission" date="2011-02" db="EMBL/GenBank/DDBJ databases">
        <title>Complete sequence of Spirochaeta sp. Buddy.</title>
        <authorList>
            <person name="Lucas S."/>
            <person name="Copeland A."/>
            <person name="Lapidus A."/>
            <person name="Cheng J.-F."/>
            <person name="Goodwin L."/>
            <person name="Pitluck S."/>
            <person name="Zeytun A."/>
            <person name="Detter J.C."/>
            <person name="Han C."/>
            <person name="Tapia R."/>
            <person name="Land M."/>
            <person name="Hauser L."/>
            <person name="Kyrpides N."/>
            <person name="Ivanova N."/>
            <person name="Mikhailova N."/>
            <person name="Pagani I."/>
            <person name="Ritalahti K.M."/>
            <person name="Loeffler F.E."/>
            <person name="Woyke T."/>
        </authorList>
    </citation>
    <scope>NUCLEOTIDE SEQUENCE [LARGE SCALE GENOMIC DNA]</scope>
    <source>
        <strain evidence="4">ATCC BAA-1886 / DSM 22777 / Buddy</strain>
    </source>
</reference>
<sequence>MAKLDNRFIRHDENTSRDEKILRMREKYGARGIGYFWEIIEYLFTCNGRALLNPKIVSLAIGEDVKSVKCFLSDCIEIYQLFDSDGTYFWSNRLLFEIDRILGMSHKKSNAAQIRHQRDLDNALRNIDIEQNKDIVEQCTCTASALHLHCRNTAIDEKDKIDEKDSSYGKQKPHQFLRPSLEEIEAYCLERRNDIDPVHFHDYYEANGWKIGKNPMKSWKAAIRTWEKNSTVKADKPSQSYDPYENLRRLG</sequence>
<dbReference type="Pfam" id="PF14297">
    <property type="entry name" value="Lin1244_N"/>
    <property type="match status" value="1"/>
</dbReference>
<organism evidence="3 4">
    <name type="scientific">Sphaerochaeta globosa (strain ATCC BAA-1886 / DSM 22777 / Buddy)</name>
    <name type="common">Spirochaeta sp. (strain Buddy)</name>
    <dbReference type="NCBI Taxonomy" id="158189"/>
    <lineage>
        <taxon>Bacteria</taxon>
        <taxon>Pseudomonadati</taxon>
        <taxon>Spirochaetota</taxon>
        <taxon>Spirochaetia</taxon>
        <taxon>Spirochaetales</taxon>
        <taxon>Sphaerochaetaceae</taxon>
        <taxon>Sphaerochaeta</taxon>
    </lineage>
</organism>
<dbReference type="AlphaFoldDB" id="F0RSQ3"/>
<gene>
    <name evidence="3" type="ordered locus">SpiBuddy_2340</name>
</gene>
<feature type="domain" description="Lin1244/Lin1753-like N-terminal" evidence="2">
    <location>
        <begin position="8"/>
        <end position="93"/>
    </location>
</feature>
<accession>F0RSQ3</accession>
<dbReference type="Proteomes" id="UP000008466">
    <property type="component" value="Chromosome"/>
</dbReference>
<evidence type="ECO:0000256" key="1">
    <source>
        <dbReference type="SAM" id="MobiDB-lite"/>
    </source>
</evidence>
<dbReference type="STRING" id="158189.SpiBuddy_2340"/>
<keyword evidence="4" id="KW-1185">Reference proteome</keyword>
<dbReference type="InterPro" id="IPR025400">
    <property type="entry name" value="Lin1244/Lin1753-like_N"/>
</dbReference>
<evidence type="ECO:0000313" key="4">
    <source>
        <dbReference type="Proteomes" id="UP000008466"/>
    </source>
</evidence>
<dbReference type="OrthoDB" id="7365718at2"/>